<comment type="catalytic activity">
    <reaction evidence="17">
        <text>ATP + H2O = ADP + phosphate + H(+)</text>
        <dbReference type="Rhea" id="RHEA:13065"/>
        <dbReference type="ChEBI" id="CHEBI:15377"/>
        <dbReference type="ChEBI" id="CHEBI:15378"/>
        <dbReference type="ChEBI" id="CHEBI:30616"/>
        <dbReference type="ChEBI" id="CHEBI:43474"/>
        <dbReference type="ChEBI" id="CHEBI:456216"/>
    </reaction>
</comment>
<evidence type="ECO:0000256" key="17">
    <source>
        <dbReference type="ARBA" id="ARBA00049360"/>
    </source>
</evidence>
<dbReference type="GO" id="GO:0006260">
    <property type="term" value="P:DNA replication"/>
    <property type="evidence" value="ECO:0007669"/>
    <property type="project" value="UniProtKB-KW"/>
</dbReference>
<dbReference type="GO" id="GO:0016787">
    <property type="term" value="F:hydrolase activity"/>
    <property type="evidence" value="ECO:0007669"/>
    <property type="project" value="UniProtKB-KW"/>
</dbReference>
<keyword evidence="11" id="KW-0378">Hydrolase</keyword>
<feature type="binding site" evidence="19">
    <location>
        <position position="114"/>
    </location>
    <ligand>
        <name>a divalent metal cation</name>
        <dbReference type="ChEBI" id="CHEBI:60240"/>
    </ligand>
</feature>
<evidence type="ECO:0000256" key="13">
    <source>
        <dbReference type="ARBA" id="ARBA00023125"/>
    </source>
</evidence>
<dbReference type="GO" id="GO:0046872">
    <property type="term" value="F:metal ion binding"/>
    <property type="evidence" value="ECO:0007669"/>
    <property type="project" value="UniProtKB-KW"/>
</dbReference>
<dbReference type="PRINTS" id="PR00227">
    <property type="entry name" value="GEMCOATAL1"/>
</dbReference>
<organism evidence="21">
    <name type="scientific">uncultured virus</name>
    <dbReference type="NCBI Taxonomy" id="340016"/>
    <lineage>
        <taxon>Viruses</taxon>
        <taxon>environmental samples</taxon>
    </lineage>
</organism>
<feature type="active site" description="For DNA cleavage activity" evidence="18">
    <location>
        <position position="110"/>
    </location>
</feature>
<evidence type="ECO:0000256" key="16">
    <source>
        <dbReference type="ARBA" id="ARBA00032243"/>
    </source>
</evidence>
<keyword evidence="10" id="KW-0255">Endonuclease</keyword>
<dbReference type="GO" id="GO:0005198">
    <property type="term" value="F:structural molecule activity"/>
    <property type="evidence" value="ECO:0007669"/>
    <property type="project" value="InterPro"/>
</dbReference>
<evidence type="ECO:0000259" key="20">
    <source>
        <dbReference type="PROSITE" id="PS52020"/>
    </source>
</evidence>
<dbReference type="GO" id="GO:0000166">
    <property type="term" value="F:nucleotide binding"/>
    <property type="evidence" value="ECO:0007669"/>
    <property type="project" value="UniProtKB-KW"/>
</dbReference>
<feature type="binding site" evidence="19">
    <location>
        <position position="72"/>
    </location>
    <ligand>
        <name>a divalent metal cation</name>
        <dbReference type="ChEBI" id="CHEBI:60240"/>
    </ligand>
</feature>
<comment type="similarity">
    <text evidence="3">Belongs to the nanoviruses/circoviruses replication-associated protein family.</text>
</comment>
<evidence type="ECO:0000313" key="21">
    <source>
        <dbReference type="EMBL" id="AUM61811.1"/>
    </source>
</evidence>
<gene>
    <name evidence="21" type="primary">Rep</name>
</gene>
<keyword evidence="14" id="KW-0511">Multifunctional enzyme</keyword>
<reference evidence="21" key="1">
    <citation type="submission" date="2017-01" db="EMBL/GenBank/DDBJ databases">
        <title>High-throughput sequencing uncovers low homogeneity in the biogeography of single-stranded DNA viruses.</title>
        <authorList>
            <person name="Pearson V.M."/>
            <person name="Rokyta D.R."/>
        </authorList>
    </citation>
    <scope>NUCLEOTIDE SEQUENCE</scope>
</reference>
<dbReference type="PRINTS" id="PR00228">
    <property type="entry name" value="GEMCOATCLVL1"/>
</dbReference>
<dbReference type="Gene3D" id="3.40.1310.20">
    <property type="match status" value="1"/>
</dbReference>
<dbReference type="EMBL" id="KY487871">
    <property type="protein sequence ID" value="AUM61811.1"/>
    <property type="molecule type" value="Genomic_DNA"/>
</dbReference>
<evidence type="ECO:0000256" key="12">
    <source>
        <dbReference type="ARBA" id="ARBA00023124"/>
    </source>
</evidence>
<evidence type="ECO:0000256" key="4">
    <source>
        <dbReference type="ARBA" id="ARBA00022679"/>
    </source>
</evidence>
<dbReference type="Pfam" id="PF00799">
    <property type="entry name" value="Gemini_AL1"/>
    <property type="match status" value="1"/>
</dbReference>
<evidence type="ECO:0000256" key="9">
    <source>
        <dbReference type="ARBA" id="ARBA00022741"/>
    </source>
</evidence>
<keyword evidence="7" id="KW-0540">Nuclease</keyword>
<dbReference type="GO" id="GO:0042025">
    <property type="term" value="C:host cell nucleus"/>
    <property type="evidence" value="ECO:0007669"/>
    <property type="project" value="UniProtKB-SubCell"/>
</dbReference>
<keyword evidence="13" id="KW-0238">DNA-binding</keyword>
<evidence type="ECO:0000256" key="6">
    <source>
        <dbReference type="ARBA" id="ARBA00022705"/>
    </source>
</evidence>
<dbReference type="SUPFAM" id="SSF55464">
    <property type="entry name" value="Origin of replication-binding domain, RBD-like"/>
    <property type="match status" value="1"/>
</dbReference>
<evidence type="ECO:0000256" key="10">
    <source>
        <dbReference type="ARBA" id="ARBA00022759"/>
    </source>
</evidence>
<dbReference type="SUPFAM" id="SSF52540">
    <property type="entry name" value="P-loop containing nucleoside triphosphate hydrolases"/>
    <property type="match status" value="1"/>
</dbReference>
<dbReference type="GO" id="GO:0016779">
    <property type="term" value="F:nucleotidyltransferase activity"/>
    <property type="evidence" value="ECO:0007669"/>
    <property type="project" value="UniProtKB-KW"/>
</dbReference>
<dbReference type="InterPro" id="IPR027417">
    <property type="entry name" value="P-loop_NTPase"/>
</dbReference>
<dbReference type="Gene3D" id="3.40.50.300">
    <property type="entry name" value="P-loop containing nucleotide triphosphate hydrolases"/>
    <property type="match status" value="1"/>
</dbReference>
<evidence type="ECO:0000256" key="2">
    <source>
        <dbReference type="ARBA" id="ARBA00004147"/>
    </source>
</evidence>
<keyword evidence="6" id="KW-0235">DNA replication</keyword>
<evidence type="ECO:0000256" key="3">
    <source>
        <dbReference type="ARBA" id="ARBA00008545"/>
    </source>
</evidence>
<proteinExistence type="inferred from homology"/>
<evidence type="ECO:0000256" key="5">
    <source>
        <dbReference type="ARBA" id="ARBA00022695"/>
    </source>
</evidence>
<evidence type="ECO:0000256" key="11">
    <source>
        <dbReference type="ARBA" id="ARBA00022801"/>
    </source>
</evidence>
<keyword evidence="9" id="KW-0547">Nucleotide-binding</keyword>
<comment type="cofactor">
    <cofactor evidence="19">
        <name>Mg(2+)</name>
        <dbReference type="ChEBI" id="CHEBI:18420"/>
    </cofactor>
    <cofactor evidence="19">
        <name>Mn(2+)</name>
        <dbReference type="ChEBI" id="CHEBI:29035"/>
    </cofactor>
    <text evidence="19">Divalent metal cations, possibly Mg(2+) or Mn(2+).</text>
</comment>
<evidence type="ECO:0000256" key="15">
    <source>
        <dbReference type="ARBA" id="ARBA00030754"/>
    </source>
</evidence>
<protein>
    <recommendedName>
        <fullName evidence="15">ATP-dependent helicase Rep</fullName>
    </recommendedName>
    <alternativeName>
        <fullName evidence="16">RepP</fullName>
    </alternativeName>
</protein>
<evidence type="ECO:0000256" key="8">
    <source>
        <dbReference type="ARBA" id="ARBA00022723"/>
    </source>
</evidence>
<comment type="cofactor">
    <cofactor evidence="1">
        <name>Mn(2+)</name>
        <dbReference type="ChEBI" id="CHEBI:29035"/>
    </cofactor>
</comment>
<dbReference type="InterPro" id="IPR001191">
    <property type="entry name" value="Gemini_AL1_REP"/>
</dbReference>
<dbReference type="InterPro" id="IPR001301">
    <property type="entry name" value="Gemini_AL1_CLV"/>
</dbReference>
<keyword evidence="8 19" id="KW-0479">Metal-binding</keyword>
<evidence type="ECO:0000256" key="19">
    <source>
        <dbReference type="PIRSR" id="PIRSR601191-2"/>
    </source>
</evidence>
<feature type="domain" description="CRESS-DNA virus Rep endonuclease" evidence="20">
    <location>
        <begin position="24"/>
        <end position="128"/>
    </location>
</feature>
<dbReference type="InterPro" id="IPR049912">
    <property type="entry name" value="CRESS_DNA_REP"/>
</dbReference>
<dbReference type="GO" id="GO:0003677">
    <property type="term" value="F:DNA binding"/>
    <property type="evidence" value="ECO:0007669"/>
    <property type="project" value="UniProtKB-KW"/>
</dbReference>
<evidence type="ECO:0000256" key="18">
    <source>
        <dbReference type="PIRSR" id="PIRSR601191-1"/>
    </source>
</evidence>
<evidence type="ECO:0000256" key="7">
    <source>
        <dbReference type="ARBA" id="ARBA00022722"/>
    </source>
</evidence>
<keyword evidence="4" id="KW-0808">Transferase</keyword>
<feature type="binding site" evidence="19">
    <location>
        <position position="62"/>
    </location>
    <ligand>
        <name>a divalent metal cation</name>
        <dbReference type="ChEBI" id="CHEBI:60240"/>
    </ligand>
</feature>
<comment type="subcellular location">
    <subcellularLocation>
        <location evidence="2">Host nucleus</location>
    </subcellularLocation>
</comment>
<dbReference type="GO" id="GO:0004519">
    <property type="term" value="F:endonuclease activity"/>
    <property type="evidence" value="ECO:0007669"/>
    <property type="project" value="UniProtKB-KW"/>
</dbReference>
<evidence type="ECO:0000256" key="14">
    <source>
        <dbReference type="ARBA" id="ARBA00023268"/>
    </source>
</evidence>
<evidence type="ECO:0000256" key="1">
    <source>
        <dbReference type="ARBA" id="ARBA00001936"/>
    </source>
</evidence>
<sequence>MTDNKSQDAKDDGGKVILTPPSFRINAKQFFLTYPQCDMTKDAMYDALMKLDNAEKVVIGREKHEDGNYHLHVYIKYFTKKNIKSATHFDINGYHPNIQSAKSEKAVIGYITKDRDILVKQTFDMTNTNNYSKRKTDFSAWEQDMMIAEREDLQYPITFLGQEIQKPDPKNKRRHLWIVGEPSIGKTYAINETFGGKKVFLRSKDKYPYENYNNEDIIIYDDVSDIKFEELSNVTETWKLIASVGDSRYTKKFWKLNHTRTVIVISNTEPDYHNLHDAFLSRFKVINLATRHHDED</sequence>
<keyword evidence="12" id="KW-0190">Covalent protein-DNA linkage</keyword>
<dbReference type="InterPro" id="IPR000605">
    <property type="entry name" value="Helicase_SF3_ssDNA/RNA_vir"/>
</dbReference>
<name>A0A2K9LT00_9VIRU</name>
<dbReference type="GO" id="GO:0003723">
    <property type="term" value="F:RNA binding"/>
    <property type="evidence" value="ECO:0007669"/>
    <property type="project" value="InterPro"/>
</dbReference>
<keyword evidence="5" id="KW-0548">Nucleotidyltransferase</keyword>
<accession>A0A2K9LT00</accession>
<feature type="binding site" evidence="19">
    <location>
        <position position="70"/>
    </location>
    <ligand>
        <name>a divalent metal cation</name>
        <dbReference type="ChEBI" id="CHEBI:60240"/>
    </ligand>
</feature>
<dbReference type="PROSITE" id="PS52020">
    <property type="entry name" value="CRESS_DNA_REP"/>
    <property type="match status" value="1"/>
</dbReference>
<dbReference type="GO" id="GO:0003724">
    <property type="term" value="F:RNA helicase activity"/>
    <property type="evidence" value="ECO:0007669"/>
    <property type="project" value="InterPro"/>
</dbReference>
<dbReference type="Pfam" id="PF00910">
    <property type="entry name" value="RNA_helicase"/>
    <property type="match status" value="1"/>
</dbReference>